<dbReference type="EMBL" id="JBHRSK010000018">
    <property type="protein sequence ID" value="MFC2970311.1"/>
    <property type="molecule type" value="Genomic_DNA"/>
</dbReference>
<organism evidence="2 3">
    <name type="scientific">Acidimangrovimonas pyrenivorans</name>
    <dbReference type="NCBI Taxonomy" id="2030798"/>
    <lineage>
        <taxon>Bacteria</taxon>
        <taxon>Pseudomonadati</taxon>
        <taxon>Pseudomonadota</taxon>
        <taxon>Alphaproteobacteria</taxon>
        <taxon>Rhodobacterales</taxon>
        <taxon>Paracoccaceae</taxon>
        <taxon>Acidimangrovimonas</taxon>
    </lineage>
</organism>
<evidence type="ECO:0000313" key="3">
    <source>
        <dbReference type="Proteomes" id="UP001595443"/>
    </source>
</evidence>
<protein>
    <recommendedName>
        <fullName evidence="4">Peptidase M48 Ste24p</fullName>
    </recommendedName>
</protein>
<reference evidence="3" key="1">
    <citation type="journal article" date="2019" name="Int. J. Syst. Evol. Microbiol.">
        <title>The Global Catalogue of Microorganisms (GCM) 10K type strain sequencing project: providing services to taxonomists for standard genome sequencing and annotation.</title>
        <authorList>
            <consortium name="The Broad Institute Genomics Platform"/>
            <consortium name="The Broad Institute Genome Sequencing Center for Infectious Disease"/>
            <person name="Wu L."/>
            <person name="Ma J."/>
        </authorList>
    </citation>
    <scope>NUCLEOTIDE SEQUENCE [LARGE SCALE GENOMIC DNA]</scope>
    <source>
        <strain evidence="3">KCTC 62192</strain>
    </source>
</reference>
<evidence type="ECO:0000313" key="2">
    <source>
        <dbReference type="EMBL" id="MFC2970311.1"/>
    </source>
</evidence>
<feature type="transmembrane region" description="Helical" evidence="1">
    <location>
        <begin position="107"/>
        <end position="129"/>
    </location>
</feature>
<dbReference type="Proteomes" id="UP001595443">
    <property type="component" value="Unassembled WGS sequence"/>
</dbReference>
<evidence type="ECO:0000256" key="1">
    <source>
        <dbReference type="SAM" id="Phobius"/>
    </source>
</evidence>
<dbReference type="RefSeq" id="WP_377835150.1">
    <property type="nucleotide sequence ID" value="NZ_JBHRSK010000018.1"/>
</dbReference>
<name>A0ABV7AN00_9RHOB</name>
<gene>
    <name evidence="2" type="ORF">ACFOES_19615</name>
</gene>
<proteinExistence type="predicted"/>
<keyword evidence="1" id="KW-0812">Transmembrane</keyword>
<accession>A0ABV7AN00</accession>
<evidence type="ECO:0008006" key="4">
    <source>
        <dbReference type="Google" id="ProtNLM"/>
    </source>
</evidence>
<sequence length="339" mass="36006">MTALKQYQRLESSGLWRETPAAQRRDVIVSFGDASLVLSDSRSDTPLTHWSLPAVIRLNPGETPALYAPGEAASETLELDDATMIEAIETVHRAVEGRRPRPGRLRYGLLGAGLAAVIAVGAWMPGALIRHTAQVVPFSKRQEIGRMVLADMGRVTGTPCADPQGQMALGRLTARLFGRARVRIAVLRDAPVATAHLPGGLLLLRHDLVENYDGPEIAAGYLLAERARAEAADPLVALLKWAGLRATFRLLTTGSFPAKALHGYGAVLLARAEHPAPLPEASLLARFRAAGVDSAAYARALGPDPAAAGLIANDPFAGKTPPPLIPDDSWVSLQGICTD</sequence>
<keyword evidence="3" id="KW-1185">Reference proteome</keyword>
<keyword evidence="1" id="KW-0472">Membrane</keyword>
<comment type="caution">
    <text evidence="2">The sequence shown here is derived from an EMBL/GenBank/DDBJ whole genome shotgun (WGS) entry which is preliminary data.</text>
</comment>
<keyword evidence="1" id="KW-1133">Transmembrane helix</keyword>